<keyword evidence="4 5" id="KW-0472">Membrane</keyword>
<feature type="transmembrane region" description="Helical" evidence="5">
    <location>
        <begin position="75"/>
        <end position="94"/>
    </location>
</feature>
<evidence type="ECO:0000256" key="1">
    <source>
        <dbReference type="ARBA" id="ARBA00004141"/>
    </source>
</evidence>
<dbReference type="PANTHER" id="PTHR47547">
    <property type="match status" value="1"/>
</dbReference>
<keyword evidence="2 5" id="KW-0812">Transmembrane</keyword>
<sequence length="456" mass="49031">MTWVATVTVPAIETEGALTYATRFLPFTTAATAGGEVQHVLTPLGYATAVVLLAVFVLLNYFGVKLFAQINNVLVWWKLAIIVLVIVVFLITALGTTQMGSPANFTSHGFAPGGVPGVFVAISTAGIVFSFVGFRQGIELAGETRNPKRNIPIAVIGSVGITAIIYAALQVAFTLGVPEKLLGHGGWEKLSFTNDAGPLAAIATIAGLGWLAFLLYVDAVISPADTGLITTAVSSRVSYALARNGNAPAFLARRNRHGVPWIGLLVTFVAGLIVLLPFPSWQQLVGFITSATVISFGVGPLAVGALRRVEPQRERPFRLPGKDVIPLLGFYAANMIVYWAGWQTNQKLFATILLGYLILLIWQLVGRARGSRPTLDFRSGAVWLLPWFAAMALISWLCDPEAHPELFGWVFLINAVVTVVIYVLALRFRMPRARTDELIAEAEEEGAEEATSSPTS</sequence>
<reference evidence="7" key="1">
    <citation type="journal article" date="2019" name="Int. J. Syst. Evol. Microbiol.">
        <title>The Global Catalogue of Microorganisms (GCM) 10K type strain sequencing project: providing services to taxonomists for standard genome sequencing and annotation.</title>
        <authorList>
            <consortium name="The Broad Institute Genomics Platform"/>
            <consortium name="The Broad Institute Genome Sequencing Center for Infectious Disease"/>
            <person name="Wu L."/>
            <person name="Ma J."/>
        </authorList>
    </citation>
    <scope>NUCLEOTIDE SEQUENCE [LARGE SCALE GENOMIC DNA]</scope>
    <source>
        <strain evidence="7">NBRC 108894</strain>
    </source>
</reference>
<gene>
    <name evidence="6" type="ORF">GCM10025881_35450</name>
</gene>
<feature type="transmembrane region" description="Helical" evidence="5">
    <location>
        <begin position="44"/>
        <end position="63"/>
    </location>
</feature>
<keyword evidence="3 5" id="KW-1133">Transmembrane helix</keyword>
<feature type="transmembrane region" description="Helical" evidence="5">
    <location>
        <begin position="153"/>
        <end position="176"/>
    </location>
</feature>
<comment type="caution">
    <text evidence="6">The sequence shown here is derived from an EMBL/GenBank/DDBJ whole genome shotgun (WGS) entry which is preliminary data.</text>
</comment>
<evidence type="ECO:0000313" key="6">
    <source>
        <dbReference type="EMBL" id="GMA96721.1"/>
    </source>
</evidence>
<dbReference type="Pfam" id="PF13520">
    <property type="entry name" value="AA_permease_2"/>
    <property type="match status" value="1"/>
</dbReference>
<feature type="transmembrane region" description="Helical" evidence="5">
    <location>
        <begin position="377"/>
        <end position="394"/>
    </location>
</feature>
<organism evidence="6 7">
    <name type="scientific">Pseudolysinimonas kribbensis</name>
    <dbReference type="NCBI Taxonomy" id="433641"/>
    <lineage>
        <taxon>Bacteria</taxon>
        <taxon>Bacillati</taxon>
        <taxon>Actinomycetota</taxon>
        <taxon>Actinomycetes</taxon>
        <taxon>Micrococcales</taxon>
        <taxon>Microbacteriaceae</taxon>
        <taxon>Pseudolysinimonas</taxon>
    </lineage>
</organism>
<feature type="transmembrane region" description="Helical" evidence="5">
    <location>
        <begin position="196"/>
        <end position="217"/>
    </location>
</feature>
<feature type="transmembrane region" description="Helical" evidence="5">
    <location>
        <begin position="406"/>
        <end position="425"/>
    </location>
</feature>
<dbReference type="PANTHER" id="PTHR47547:SF1">
    <property type="entry name" value="ASPARTATE-PROTON SYMPORTER"/>
    <property type="match status" value="1"/>
</dbReference>
<name>A0ABQ6KAN2_9MICO</name>
<evidence type="ECO:0000256" key="3">
    <source>
        <dbReference type="ARBA" id="ARBA00022989"/>
    </source>
</evidence>
<comment type="subcellular location">
    <subcellularLocation>
        <location evidence="1">Membrane</location>
        <topology evidence="1">Multi-pass membrane protein</topology>
    </subcellularLocation>
</comment>
<proteinExistence type="predicted"/>
<feature type="transmembrane region" description="Helical" evidence="5">
    <location>
        <begin position="114"/>
        <end position="132"/>
    </location>
</feature>
<evidence type="ECO:0000256" key="4">
    <source>
        <dbReference type="ARBA" id="ARBA00023136"/>
    </source>
</evidence>
<accession>A0ABQ6KAN2</accession>
<dbReference type="Proteomes" id="UP001157034">
    <property type="component" value="Unassembled WGS sequence"/>
</dbReference>
<evidence type="ECO:0000256" key="5">
    <source>
        <dbReference type="SAM" id="Phobius"/>
    </source>
</evidence>
<feature type="transmembrane region" description="Helical" evidence="5">
    <location>
        <begin position="259"/>
        <end position="278"/>
    </location>
</feature>
<feature type="transmembrane region" description="Helical" evidence="5">
    <location>
        <begin position="284"/>
        <end position="303"/>
    </location>
</feature>
<dbReference type="EMBL" id="BSVB01000001">
    <property type="protein sequence ID" value="GMA96721.1"/>
    <property type="molecule type" value="Genomic_DNA"/>
</dbReference>
<dbReference type="InterPro" id="IPR052962">
    <property type="entry name" value="AA_Transporter_AGT"/>
</dbReference>
<feature type="transmembrane region" description="Helical" evidence="5">
    <location>
        <begin position="348"/>
        <end position="365"/>
    </location>
</feature>
<protein>
    <submittedName>
        <fullName evidence="6">Amino acid permease</fullName>
    </submittedName>
</protein>
<dbReference type="InterPro" id="IPR002293">
    <property type="entry name" value="AA/rel_permease1"/>
</dbReference>
<evidence type="ECO:0000256" key="2">
    <source>
        <dbReference type="ARBA" id="ARBA00022692"/>
    </source>
</evidence>
<keyword evidence="7" id="KW-1185">Reference proteome</keyword>
<dbReference type="Gene3D" id="1.20.1740.10">
    <property type="entry name" value="Amino acid/polyamine transporter I"/>
    <property type="match status" value="1"/>
</dbReference>
<evidence type="ECO:0000313" key="7">
    <source>
        <dbReference type="Proteomes" id="UP001157034"/>
    </source>
</evidence>
<feature type="transmembrane region" description="Helical" evidence="5">
    <location>
        <begin position="324"/>
        <end position="342"/>
    </location>
</feature>